<organism evidence="3 4">
    <name type="scientific">Gloeothece verrucosa (strain PCC 7822)</name>
    <name type="common">Cyanothece sp. (strain PCC 7822)</name>
    <dbReference type="NCBI Taxonomy" id="497965"/>
    <lineage>
        <taxon>Bacteria</taxon>
        <taxon>Bacillati</taxon>
        <taxon>Cyanobacteriota</taxon>
        <taxon>Cyanophyceae</taxon>
        <taxon>Oscillatoriophycideae</taxon>
        <taxon>Chroococcales</taxon>
        <taxon>Aphanothecaceae</taxon>
        <taxon>Gloeothece</taxon>
        <taxon>Gloeothece verrucosa</taxon>
    </lineage>
</organism>
<name>E0U5P2_GLOV7</name>
<evidence type="ECO:0000259" key="2">
    <source>
        <dbReference type="Pfam" id="PF07589"/>
    </source>
</evidence>
<dbReference type="Pfam" id="PF07589">
    <property type="entry name" value="PEP-CTERM"/>
    <property type="match status" value="1"/>
</dbReference>
<dbReference type="InterPro" id="IPR013424">
    <property type="entry name" value="Ice-binding_C"/>
</dbReference>
<dbReference type="Proteomes" id="UP000008206">
    <property type="component" value="Chromosome"/>
</dbReference>
<accession>E0U5P2</accession>
<sequence length="189" mass="20053">MLKFKYKLLTGIILTATFFCLAGVAEAVTFTFPSSLKGKKTAIFSQEGLSLTLSNATSDNNNLIDADVDGLLFDNPYNSMSALKIKFSESVTITSYTISYSNGQFAKGGQSLSIGSVPHLSTGLGTHDTDIFVNTNTFISLFESSGIMDVQGAFNISKITVTPTPVPEPSIILGLLSLSSVGFLGKRKG</sequence>
<evidence type="ECO:0000313" key="3">
    <source>
        <dbReference type="EMBL" id="ADN14755.1"/>
    </source>
</evidence>
<protein>
    <recommendedName>
        <fullName evidence="2">Ice-binding protein C-terminal domain-containing protein</fullName>
    </recommendedName>
</protein>
<feature type="signal peptide" evidence="1">
    <location>
        <begin position="1"/>
        <end position="27"/>
    </location>
</feature>
<keyword evidence="1" id="KW-0732">Signal</keyword>
<feature type="domain" description="Ice-binding protein C-terminal" evidence="2">
    <location>
        <begin position="165"/>
        <end position="188"/>
    </location>
</feature>
<proteinExistence type="predicted"/>
<reference evidence="4" key="1">
    <citation type="journal article" date="2011" name="MBio">
        <title>Novel metabolic attributes of the genus Cyanothece, comprising a group of unicellular nitrogen-fixing Cyanobacteria.</title>
        <authorList>
            <person name="Bandyopadhyay A."/>
            <person name="Elvitigala T."/>
            <person name="Welsh E."/>
            <person name="Stockel J."/>
            <person name="Liberton M."/>
            <person name="Min H."/>
            <person name="Sherman L.A."/>
            <person name="Pakrasi H.B."/>
        </authorList>
    </citation>
    <scope>NUCLEOTIDE SEQUENCE [LARGE SCALE GENOMIC DNA]</scope>
    <source>
        <strain evidence="4">PCC 7822</strain>
    </source>
</reference>
<dbReference type="EMBL" id="CP002198">
    <property type="protein sequence ID" value="ADN14755.1"/>
    <property type="molecule type" value="Genomic_DNA"/>
</dbReference>
<evidence type="ECO:0000313" key="4">
    <source>
        <dbReference type="Proteomes" id="UP000008206"/>
    </source>
</evidence>
<dbReference type="HOGENOM" id="CLU_1432380_0_0_3"/>
<evidence type="ECO:0000256" key="1">
    <source>
        <dbReference type="SAM" id="SignalP"/>
    </source>
</evidence>
<gene>
    <name evidence="3" type="ordered locus">Cyan7822_2793</name>
</gene>
<dbReference type="RefSeq" id="WP_013322860.1">
    <property type="nucleotide sequence ID" value="NC_014501.1"/>
</dbReference>
<dbReference type="AlphaFoldDB" id="E0U5P2"/>
<keyword evidence="4" id="KW-1185">Reference proteome</keyword>
<feature type="chain" id="PRO_5003141169" description="Ice-binding protein C-terminal domain-containing protein" evidence="1">
    <location>
        <begin position="28"/>
        <end position="189"/>
    </location>
</feature>
<dbReference type="KEGG" id="cyj:Cyan7822_2793"/>
<dbReference type="NCBIfam" id="TIGR02595">
    <property type="entry name" value="PEP_CTERM"/>
    <property type="match status" value="1"/>
</dbReference>